<sequence>MQVYRSDTGTLNPDTVFPDVSPDITHLSKHNKYYPVYEEGNQFKPCIITGQSILSQHLEYRRVKYRAMDLLQKDVDECLMAYDIEADVENRLQRETHVDAEGYILVTQGPVPVKAHTRKDRKRGPGTNIAAIDFYRFPNKEREIAAFLTTGNGGE</sequence>
<gene>
    <name evidence="2" type="primary">BBOV_III003070</name>
</gene>
<dbReference type="EMBL" id="AK441521">
    <property type="protein sequence ID" value="BAN65315.1"/>
    <property type="molecule type" value="mRNA"/>
</dbReference>
<dbReference type="AlphaFoldDB" id="S6C9C2"/>
<protein>
    <recommendedName>
        <fullName evidence="1">Ribosomal RNA-processing protein 7 C-terminal domain-containing protein</fullName>
    </recommendedName>
</protein>
<feature type="domain" description="Ribosomal RNA-processing protein 7 C-terminal" evidence="1">
    <location>
        <begin position="67"/>
        <end position="143"/>
    </location>
</feature>
<name>S6C9C2_BABBO</name>
<proteinExistence type="evidence at transcript level"/>
<organism evidence="2">
    <name type="scientific">Babesia bovis</name>
    <dbReference type="NCBI Taxonomy" id="5865"/>
    <lineage>
        <taxon>Eukaryota</taxon>
        <taxon>Sar</taxon>
        <taxon>Alveolata</taxon>
        <taxon>Apicomplexa</taxon>
        <taxon>Aconoidasida</taxon>
        <taxon>Piroplasmida</taxon>
        <taxon>Babesiidae</taxon>
        <taxon>Babesia</taxon>
    </lineage>
</organism>
<evidence type="ECO:0000313" key="2">
    <source>
        <dbReference type="EMBL" id="BAN65315.1"/>
    </source>
</evidence>
<evidence type="ECO:0000259" key="1">
    <source>
        <dbReference type="Pfam" id="PF12923"/>
    </source>
</evidence>
<dbReference type="VEuPathDB" id="PiroplasmaDB:BBOV_III003070"/>
<dbReference type="InterPro" id="IPR024326">
    <property type="entry name" value="RRP7_C"/>
</dbReference>
<dbReference type="Pfam" id="PF12923">
    <property type="entry name" value="RRP7"/>
    <property type="match status" value="1"/>
</dbReference>
<reference evidence="2" key="1">
    <citation type="journal article" date="2014" name="BMC Genomics">
        <title>The Babesia bovis gene and promoter model: an update from full-length EST analysis.</title>
        <authorList>
            <person name="Yamagishi J."/>
            <person name="Wakaguri H."/>
            <person name="Yokoyama N."/>
            <person name="Yamashita R."/>
            <person name="Suzuki Y."/>
            <person name="Xuan X."/>
            <person name="Igarashi I."/>
        </authorList>
    </citation>
    <scope>NUCLEOTIDE SEQUENCE</scope>
    <source>
        <strain evidence="2">Texas</strain>
    </source>
</reference>
<accession>S6C9C2</accession>